<evidence type="ECO:0000313" key="2">
    <source>
        <dbReference type="Proteomes" id="UP000009144"/>
    </source>
</evidence>
<accession>I1XI29</accession>
<name>I1XI29_METNJ</name>
<reference evidence="1 2" key="1">
    <citation type="journal article" date="2012" name="J. Bacteriol.">
        <title>Complete genome sequences of Methylophaga sp. strain JAM1 and Methylophaga sp. strain JAM7.</title>
        <authorList>
            <person name="Villeneuve C."/>
            <person name="Martineau C."/>
            <person name="Mauffrey F."/>
            <person name="Villemur R."/>
        </authorList>
    </citation>
    <scope>NUCLEOTIDE SEQUENCE [LARGE SCALE GENOMIC DNA]</scope>
    <source>
        <strain evidence="1 2">JAM1</strain>
    </source>
</reference>
<sequence>MTPQSMPKKLTLLLQFILFAGFCGSIWEQQWLNAIVTFGIIIISLFPVLLARKFNVHVPAVFQLLAIAFVFASVFLGEVHGYYTKFWWWDIALHAGSGFLLGIIGFLLVYLLNENEFIHLQMMPGFIAFFAFMFALGMGALWEIFEFSMDKIFGMNMQKPMFGDYSGLTDTMYDLIVDAIGALFISVLGYGYLKKAQAKSFLERWIWSFIVKNPRLFIKKRKTAPTKSNLPD</sequence>
<protein>
    <submittedName>
        <fullName evidence="1">Membrane protein</fullName>
    </submittedName>
</protein>
<proteinExistence type="predicted"/>
<dbReference type="HOGENOM" id="CLU_070751_3_0_6"/>
<keyword evidence="2" id="KW-1185">Reference proteome</keyword>
<dbReference type="Proteomes" id="UP000009144">
    <property type="component" value="Chromosome"/>
</dbReference>
<gene>
    <name evidence="1" type="ordered locus">Q7A_1210</name>
</gene>
<dbReference type="EMBL" id="CP003390">
    <property type="protein sequence ID" value="AFI84048.1"/>
    <property type="molecule type" value="Genomic_DNA"/>
</dbReference>
<reference evidence="1 2" key="2">
    <citation type="journal article" date="2013" name="Int. J. Syst. Evol. Microbiol.">
        <title>Methylophaga nitratireducenticrescens sp. nov. and Methylophaga frappieri sp. nov., isolated from the biofilm of the methanol-fed denitrification system treating the seawater at the Montreal Biodome.</title>
        <authorList>
            <person name="Villeneuve C."/>
            <person name="Martineau C."/>
            <person name="Mauffrey F."/>
            <person name="Villemur R."/>
        </authorList>
    </citation>
    <scope>NUCLEOTIDE SEQUENCE [LARGE SCALE GENOMIC DNA]</scope>
    <source>
        <strain evidence="1 2">JAM1</strain>
    </source>
</reference>
<evidence type="ECO:0000313" key="1">
    <source>
        <dbReference type="EMBL" id="AFI84048.1"/>
    </source>
</evidence>
<dbReference type="OrthoDB" id="4966203at2"/>
<dbReference type="STRING" id="754476.Q7A_1210"/>
<dbReference type="KEGG" id="mej:Q7A_1210"/>
<dbReference type="Pfam" id="PF09997">
    <property type="entry name" value="DUF2238"/>
    <property type="match status" value="1"/>
</dbReference>
<dbReference type="RefSeq" id="WP_014706422.1">
    <property type="nucleotide sequence ID" value="NC_017857.3"/>
</dbReference>
<organism evidence="1 2">
    <name type="scientific">Methylophaga nitratireducenticrescens</name>
    <dbReference type="NCBI Taxonomy" id="754476"/>
    <lineage>
        <taxon>Bacteria</taxon>
        <taxon>Pseudomonadati</taxon>
        <taxon>Pseudomonadota</taxon>
        <taxon>Gammaproteobacteria</taxon>
        <taxon>Thiotrichales</taxon>
        <taxon>Piscirickettsiaceae</taxon>
        <taxon>Methylophaga</taxon>
    </lineage>
</organism>
<dbReference type="InterPro" id="IPR014509">
    <property type="entry name" value="YjdF-like"/>
</dbReference>
<dbReference type="PATRIC" id="fig|754476.3.peg.1194"/>
<dbReference type="eggNOG" id="COG2865">
    <property type="taxonomic scope" value="Bacteria"/>
</dbReference>
<dbReference type="AlphaFoldDB" id="I1XI29"/>